<sequence>MDLVGPIRPSSRKNRWILAATKIYTKWVEAVPLKKATGDAVATFIKENIICRFGIPKVILSDNGTPFINHHVGSLLDEYAVDQRTSSAYYQQGNGQAEATNKTMIRILSKLLDERRGTWADHLPIALWAYRTSKRKSTCASPFSLVYGAETVLPAELSVPSARMVLAMENSAEGRKADLEALKEEDNGGSCPRQILGIRGTLLQQGRGAAGIRSRGASLEGHHGSDEGYEDAKVHT</sequence>
<proteinExistence type="predicted"/>
<evidence type="ECO:0000259" key="2">
    <source>
        <dbReference type="PROSITE" id="PS50994"/>
    </source>
</evidence>
<dbReference type="PANTHER" id="PTHR37984">
    <property type="entry name" value="PROTEIN CBG26694"/>
    <property type="match status" value="1"/>
</dbReference>
<feature type="region of interest" description="Disordered" evidence="1">
    <location>
        <begin position="213"/>
        <end position="236"/>
    </location>
</feature>
<gene>
    <name evidence="3" type="ORF">RHGRI_030722</name>
</gene>
<dbReference type="InterPro" id="IPR050951">
    <property type="entry name" value="Retrovirus_Pol_polyprotein"/>
</dbReference>
<dbReference type="Gene3D" id="3.30.420.10">
    <property type="entry name" value="Ribonuclease H-like superfamily/Ribonuclease H"/>
    <property type="match status" value="1"/>
</dbReference>
<dbReference type="EMBL" id="JACTNZ010000011">
    <property type="protein sequence ID" value="KAG5523821.1"/>
    <property type="molecule type" value="Genomic_DNA"/>
</dbReference>
<dbReference type="InterPro" id="IPR012337">
    <property type="entry name" value="RNaseH-like_sf"/>
</dbReference>
<dbReference type="Proteomes" id="UP000823749">
    <property type="component" value="Chromosome 11"/>
</dbReference>
<name>A0AAV6I5N0_9ERIC</name>
<reference evidence="3" key="1">
    <citation type="submission" date="2020-08" db="EMBL/GenBank/DDBJ databases">
        <title>Plant Genome Project.</title>
        <authorList>
            <person name="Zhang R.-G."/>
        </authorList>
    </citation>
    <scope>NUCLEOTIDE SEQUENCE</scope>
    <source>
        <strain evidence="3">WSP0</strain>
        <tissue evidence="3">Leaf</tissue>
    </source>
</reference>
<dbReference type="AlphaFoldDB" id="A0AAV6I5N0"/>
<dbReference type="PANTHER" id="PTHR37984:SF5">
    <property type="entry name" value="PROTEIN NYNRIN-LIKE"/>
    <property type="match status" value="1"/>
</dbReference>
<dbReference type="Pfam" id="PF00665">
    <property type="entry name" value="rve"/>
    <property type="match status" value="1"/>
</dbReference>
<evidence type="ECO:0000313" key="3">
    <source>
        <dbReference type="EMBL" id="KAG5523821.1"/>
    </source>
</evidence>
<keyword evidence="4" id="KW-1185">Reference proteome</keyword>
<comment type="caution">
    <text evidence="3">The sequence shown here is derived from an EMBL/GenBank/DDBJ whole genome shotgun (WGS) entry which is preliminary data.</text>
</comment>
<dbReference type="InterPro" id="IPR036397">
    <property type="entry name" value="RNaseH_sf"/>
</dbReference>
<dbReference type="GO" id="GO:0003676">
    <property type="term" value="F:nucleic acid binding"/>
    <property type="evidence" value="ECO:0007669"/>
    <property type="project" value="InterPro"/>
</dbReference>
<evidence type="ECO:0000313" key="4">
    <source>
        <dbReference type="Proteomes" id="UP000823749"/>
    </source>
</evidence>
<dbReference type="InterPro" id="IPR001584">
    <property type="entry name" value="Integrase_cat-core"/>
</dbReference>
<feature type="compositionally biased region" description="Basic and acidic residues" evidence="1">
    <location>
        <begin position="220"/>
        <end position="236"/>
    </location>
</feature>
<dbReference type="GO" id="GO:0015074">
    <property type="term" value="P:DNA integration"/>
    <property type="evidence" value="ECO:0007669"/>
    <property type="project" value="InterPro"/>
</dbReference>
<protein>
    <recommendedName>
        <fullName evidence="2">Integrase catalytic domain-containing protein</fullName>
    </recommendedName>
</protein>
<feature type="domain" description="Integrase catalytic" evidence="2">
    <location>
        <begin position="1"/>
        <end position="150"/>
    </location>
</feature>
<accession>A0AAV6I5N0</accession>
<organism evidence="3 4">
    <name type="scientific">Rhododendron griersonianum</name>
    <dbReference type="NCBI Taxonomy" id="479676"/>
    <lineage>
        <taxon>Eukaryota</taxon>
        <taxon>Viridiplantae</taxon>
        <taxon>Streptophyta</taxon>
        <taxon>Embryophyta</taxon>
        <taxon>Tracheophyta</taxon>
        <taxon>Spermatophyta</taxon>
        <taxon>Magnoliopsida</taxon>
        <taxon>eudicotyledons</taxon>
        <taxon>Gunneridae</taxon>
        <taxon>Pentapetalae</taxon>
        <taxon>asterids</taxon>
        <taxon>Ericales</taxon>
        <taxon>Ericaceae</taxon>
        <taxon>Ericoideae</taxon>
        <taxon>Rhodoreae</taxon>
        <taxon>Rhododendron</taxon>
    </lineage>
</organism>
<dbReference type="SUPFAM" id="SSF53098">
    <property type="entry name" value="Ribonuclease H-like"/>
    <property type="match status" value="1"/>
</dbReference>
<dbReference type="PROSITE" id="PS50994">
    <property type="entry name" value="INTEGRASE"/>
    <property type="match status" value="1"/>
</dbReference>
<evidence type="ECO:0000256" key="1">
    <source>
        <dbReference type="SAM" id="MobiDB-lite"/>
    </source>
</evidence>